<keyword evidence="2" id="KW-0472">Membrane</keyword>
<reference evidence="4" key="1">
    <citation type="submission" date="2023-10" db="EMBL/GenBank/DDBJ databases">
        <authorList>
            <person name="Noh H."/>
        </authorList>
    </citation>
    <scope>NUCLEOTIDE SEQUENCE</scope>
    <source>
        <strain evidence="4">DUCC4014</strain>
    </source>
</reference>
<dbReference type="Proteomes" id="UP000827549">
    <property type="component" value="Chromosome 1"/>
</dbReference>
<evidence type="ECO:0000256" key="2">
    <source>
        <dbReference type="SAM" id="Phobius"/>
    </source>
</evidence>
<keyword evidence="2" id="KW-0812">Transmembrane</keyword>
<organism evidence="4 5">
    <name type="scientific">Vanrija pseudolonga</name>
    <dbReference type="NCBI Taxonomy" id="143232"/>
    <lineage>
        <taxon>Eukaryota</taxon>
        <taxon>Fungi</taxon>
        <taxon>Dikarya</taxon>
        <taxon>Basidiomycota</taxon>
        <taxon>Agaricomycotina</taxon>
        <taxon>Tremellomycetes</taxon>
        <taxon>Trichosporonales</taxon>
        <taxon>Trichosporonaceae</taxon>
        <taxon>Vanrija</taxon>
    </lineage>
</organism>
<sequence>MHPLAVALVALLLAHPAAAQSYYYAPPSLPGWQIALIAVVVVLVLIGAGTAIARAASPRPLAPRSSLPVVQVYHTDGVHSVRAPAYPANPFPEGQGQYPVVPPPPPEHHASFHSHHPPPPPSADTGPPISDASTAPPPAYTPTTAAS</sequence>
<feature type="signal peptide" evidence="3">
    <location>
        <begin position="1"/>
        <end position="19"/>
    </location>
</feature>
<protein>
    <submittedName>
        <fullName evidence="4">Uncharacterized protein</fullName>
    </submittedName>
</protein>
<feature type="region of interest" description="Disordered" evidence="1">
    <location>
        <begin position="84"/>
        <end position="147"/>
    </location>
</feature>
<keyword evidence="5" id="KW-1185">Reference proteome</keyword>
<evidence type="ECO:0000256" key="3">
    <source>
        <dbReference type="SAM" id="SignalP"/>
    </source>
</evidence>
<name>A0AAF0Y659_9TREE</name>
<feature type="transmembrane region" description="Helical" evidence="2">
    <location>
        <begin position="35"/>
        <end position="56"/>
    </location>
</feature>
<evidence type="ECO:0000313" key="4">
    <source>
        <dbReference type="EMBL" id="WOO77483.1"/>
    </source>
</evidence>
<dbReference type="EMBL" id="CP086714">
    <property type="protein sequence ID" value="WOO77483.1"/>
    <property type="molecule type" value="Genomic_DNA"/>
</dbReference>
<evidence type="ECO:0000313" key="5">
    <source>
        <dbReference type="Proteomes" id="UP000827549"/>
    </source>
</evidence>
<dbReference type="AlphaFoldDB" id="A0AAF0Y659"/>
<evidence type="ECO:0000256" key="1">
    <source>
        <dbReference type="SAM" id="MobiDB-lite"/>
    </source>
</evidence>
<dbReference type="GeneID" id="87804320"/>
<dbReference type="RefSeq" id="XP_062623515.1">
    <property type="nucleotide sequence ID" value="XM_062767531.1"/>
</dbReference>
<keyword evidence="3" id="KW-0732">Signal</keyword>
<feature type="chain" id="PRO_5042266934" evidence="3">
    <location>
        <begin position="20"/>
        <end position="147"/>
    </location>
</feature>
<gene>
    <name evidence="4" type="ORF">LOC62_01G001062</name>
</gene>
<accession>A0AAF0Y659</accession>
<proteinExistence type="predicted"/>
<keyword evidence="2" id="KW-1133">Transmembrane helix</keyword>